<evidence type="ECO:0000313" key="1">
    <source>
        <dbReference type="EMBL" id="MBD2255069.1"/>
    </source>
</evidence>
<name>A0ABR8BN17_9NOSO</name>
<accession>A0ABR8BN17</accession>
<sequence length="116" mass="13214">MTYRRFNRSQLFSDRSHWGINNHPTPTSVLDKVWEVSLPYIEHQHDEENLWQSDITFLNDQTLVLGAGKTLALLNIQDGVVKAEYQTDAIIQAIAIDTAHQQVIAATRNGVFCIHL</sequence>
<gene>
    <name evidence="1" type="ORF">H6G14_27995</name>
</gene>
<organism evidence="1 2">
    <name type="scientific">Nostoc parmelioides FACHB-3921</name>
    <dbReference type="NCBI Taxonomy" id="2692909"/>
    <lineage>
        <taxon>Bacteria</taxon>
        <taxon>Bacillati</taxon>
        <taxon>Cyanobacteriota</taxon>
        <taxon>Cyanophyceae</taxon>
        <taxon>Nostocales</taxon>
        <taxon>Nostocaceae</taxon>
        <taxon>Nostoc</taxon>
    </lineage>
</organism>
<keyword evidence="2" id="KW-1185">Reference proteome</keyword>
<dbReference type="InterPro" id="IPR011047">
    <property type="entry name" value="Quinoprotein_ADH-like_sf"/>
</dbReference>
<proteinExistence type="predicted"/>
<protein>
    <recommendedName>
        <fullName evidence="3">Anaphase-promoting complex subunit 4 WD40 domain-containing protein</fullName>
    </recommendedName>
</protein>
<evidence type="ECO:0000313" key="2">
    <source>
        <dbReference type="Proteomes" id="UP000621307"/>
    </source>
</evidence>
<dbReference type="SUPFAM" id="SSF50998">
    <property type="entry name" value="Quinoprotein alcohol dehydrogenase-like"/>
    <property type="match status" value="1"/>
</dbReference>
<dbReference type="Proteomes" id="UP000621307">
    <property type="component" value="Unassembled WGS sequence"/>
</dbReference>
<evidence type="ECO:0008006" key="3">
    <source>
        <dbReference type="Google" id="ProtNLM"/>
    </source>
</evidence>
<reference evidence="1 2" key="1">
    <citation type="journal article" date="2020" name="ISME J.">
        <title>Comparative genomics reveals insights into cyanobacterial evolution and habitat adaptation.</title>
        <authorList>
            <person name="Chen M.Y."/>
            <person name="Teng W.K."/>
            <person name="Zhao L."/>
            <person name="Hu C.X."/>
            <person name="Zhou Y.K."/>
            <person name="Han B.P."/>
            <person name="Song L.R."/>
            <person name="Shu W.S."/>
        </authorList>
    </citation>
    <scope>NUCLEOTIDE SEQUENCE [LARGE SCALE GENOMIC DNA]</scope>
    <source>
        <strain evidence="1 2">FACHB-3921</strain>
    </source>
</reference>
<dbReference type="EMBL" id="JACJQL010000076">
    <property type="protein sequence ID" value="MBD2255069.1"/>
    <property type="molecule type" value="Genomic_DNA"/>
</dbReference>
<comment type="caution">
    <text evidence="1">The sequence shown here is derived from an EMBL/GenBank/DDBJ whole genome shotgun (WGS) entry which is preliminary data.</text>
</comment>